<accession>A0A512H8C5</accession>
<sequence>MEKYSSIDAGVIPVDIIRLYLGVDVLPGRVWASGKAHQHIAQKHEADYPIVFHSLKKVVEHPDYIGWDPGDEAGHRHENFYLIKAIFRDDLPEGIFMPSNASYVLIAIALAPDAKGRYRVKSGYRVTEAKIKNRLRTIPSRLHKIARS</sequence>
<dbReference type="AlphaFoldDB" id="A0A512H8C5"/>
<comment type="caution">
    <text evidence="1">The sequence shown here is derived from an EMBL/GenBank/DDBJ whole genome shotgun (WGS) entry which is preliminary data.</text>
</comment>
<organism evidence="1 2">
    <name type="scientific">Pararhodospirillum oryzae</name>
    <dbReference type="NCBI Taxonomy" id="478448"/>
    <lineage>
        <taxon>Bacteria</taxon>
        <taxon>Pseudomonadati</taxon>
        <taxon>Pseudomonadota</taxon>
        <taxon>Alphaproteobacteria</taxon>
        <taxon>Rhodospirillales</taxon>
        <taxon>Rhodospirillaceae</taxon>
        <taxon>Pararhodospirillum</taxon>
    </lineage>
</organism>
<dbReference type="EMBL" id="BJZO01000044">
    <property type="protein sequence ID" value="GEO81678.1"/>
    <property type="molecule type" value="Genomic_DNA"/>
</dbReference>
<evidence type="ECO:0008006" key="3">
    <source>
        <dbReference type="Google" id="ProtNLM"/>
    </source>
</evidence>
<proteinExistence type="predicted"/>
<reference evidence="1 2" key="1">
    <citation type="submission" date="2019-07" db="EMBL/GenBank/DDBJ databases">
        <title>Whole genome shotgun sequence of Rhodospirillum oryzae NBRC 107573.</title>
        <authorList>
            <person name="Hosoyama A."/>
            <person name="Uohara A."/>
            <person name="Ohji S."/>
            <person name="Ichikawa N."/>
        </authorList>
    </citation>
    <scope>NUCLEOTIDE SEQUENCE [LARGE SCALE GENOMIC DNA]</scope>
    <source>
        <strain evidence="1 2">NBRC 107573</strain>
    </source>
</reference>
<dbReference type="RefSeq" id="WP_147163704.1">
    <property type="nucleotide sequence ID" value="NZ_BJZO01000044.1"/>
</dbReference>
<name>A0A512H8C5_9PROT</name>
<evidence type="ECO:0000313" key="2">
    <source>
        <dbReference type="Proteomes" id="UP000321567"/>
    </source>
</evidence>
<keyword evidence="2" id="KW-1185">Reference proteome</keyword>
<gene>
    <name evidence="1" type="ORF">ROR02_18090</name>
</gene>
<dbReference type="Proteomes" id="UP000321567">
    <property type="component" value="Unassembled WGS sequence"/>
</dbReference>
<protein>
    <recommendedName>
        <fullName evidence="3">Phage-Barnase-EndoU-ColicinE5/D-RelE like nuclease 3 domain-containing protein</fullName>
    </recommendedName>
</protein>
<evidence type="ECO:0000313" key="1">
    <source>
        <dbReference type="EMBL" id="GEO81678.1"/>
    </source>
</evidence>